<evidence type="ECO:0000256" key="2">
    <source>
        <dbReference type="ARBA" id="ARBA00022614"/>
    </source>
</evidence>
<dbReference type="Pfam" id="PF20160">
    <property type="entry name" value="C-JID"/>
    <property type="match status" value="1"/>
</dbReference>
<dbReference type="InterPro" id="IPR042197">
    <property type="entry name" value="Apaf_helical"/>
</dbReference>
<accession>A0AAE1JIV3</accession>
<dbReference type="InterPro" id="IPR035897">
    <property type="entry name" value="Toll_tir_struct_dom_sf"/>
</dbReference>
<comment type="caution">
    <text evidence="8">The sequence shown here is derived from an EMBL/GenBank/DDBJ whole genome shotgun (WGS) entry which is preliminary data.</text>
</comment>
<keyword evidence="4" id="KW-0378">Hydrolase</keyword>
<dbReference type="PRINTS" id="PR00364">
    <property type="entry name" value="DISEASERSIST"/>
</dbReference>
<dbReference type="GO" id="GO:0007165">
    <property type="term" value="P:signal transduction"/>
    <property type="evidence" value="ECO:0007669"/>
    <property type="project" value="InterPro"/>
</dbReference>
<dbReference type="GO" id="GO:0043531">
    <property type="term" value="F:ADP binding"/>
    <property type="evidence" value="ECO:0007669"/>
    <property type="project" value="InterPro"/>
</dbReference>
<dbReference type="InterPro" id="IPR045344">
    <property type="entry name" value="C-JID"/>
</dbReference>
<dbReference type="EC" id="3.2.2.6" evidence="1"/>
<dbReference type="SUPFAM" id="SSF52058">
    <property type="entry name" value="L domain-like"/>
    <property type="match status" value="1"/>
</dbReference>
<dbReference type="GO" id="GO:0006952">
    <property type="term" value="P:defense response"/>
    <property type="evidence" value="ECO:0007669"/>
    <property type="project" value="InterPro"/>
</dbReference>
<dbReference type="Gene3D" id="1.10.8.430">
    <property type="entry name" value="Helical domain of apoptotic protease-activating factors"/>
    <property type="match status" value="1"/>
</dbReference>
<dbReference type="Pfam" id="PF23282">
    <property type="entry name" value="WHD_ROQ1"/>
    <property type="match status" value="1"/>
</dbReference>
<dbReference type="Proteomes" id="UP001293593">
    <property type="component" value="Unassembled WGS sequence"/>
</dbReference>
<dbReference type="AlphaFoldDB" id="A0AAE1JIV3"/>
<evidence type="ECO:0000313" key="9">
    <source>
        <dbReference type="Proteomes" id="UP001293593"/>
    </source>
</evidence>
<evidence type="ECO:0000256" key="5">
    <source>
        <dbReference type="ARBA" id="ARBA00023027"/>
    </source>
</evidence>
<evidence type="ECO:0000313" key="8">
    <source>
        <dbReference type="EMBL" id="KAK4269098.1"/>
    </source>
</evidence>
<dbReference type="FunFam" id="3.40.50.10140:FF:000007">
    <property type="entry name" value="Disease resistance protein (TIR-NBS-LRR class)"/>
    <property type="match status" value="1"/>
</dbReference>
<dbReference type="Pfam" id="PF00931">
    <property type="entry name" value="NB-ARC"/>
    <property type="match status" value="1"/>
</dbReference>
<dbReference type="InterPro" id="IPR011713">
    <property type="entry name" value="Leu-rich_rpt_3"/>
</dbReference>
<dbReference type="InterPro" id="IPR000157">
    <property type="entry name" value="TIR_dom"/>
</dbReference>
<name>A0AAE1JIV3_9FABA</name>
<dbReference type="InterPro" id="IPR058192">
    <property type="entry name" value="WHD_ROQ1-like"/>
</dbReference>
<keyword evidence="2" id="KW-0433">Leucine-rich repeat</keyword>
<dbReference type="Gene3D" id="3.40.50.300">
    <property type="entry name" value="P-loop containing nucleotide triphosphate hydrolases"/>
    <property type="match status" value="1"/>
</dbReference>
<keyword evidence="3" id="KW-0677">Repeat</keyword>
<dbReference type="PROSITE" id="PS50104">
    <property type="entry name" value="TIR"/>
    <property type="match status" value="1"/>
</dbReference>
<dbReference type="Pfam" id="PF01582">
    <property type="entry name" value="TIR"/>
    <property type="match status" value="1"/>
</dbReference>
<protein>
    <recommendedName>
        <fullName evidence="1">ADP-ribosyl cyclase/cyclic ADP-ribose hydrolase</fullName>
        <ecNumber evidence="1">3.2.2.6</ecNumber>
    </recommendedName>
</protein>
<evidence type="ECO:0000256" key="1">
    <source>
        <dbReference type="ARBA" id="ARBA00011982"/>
    </source>
</evidence>
<keyword evidence="5" id="KW-0520">NAD</keyword>
<dbReference type="EMBL" id="JAWXYG010000006">
    <property type="protein sequence ID" value="KAK4269098.1"/>
    <property type="molecule type" value="Genomic_DNA"/>
</dbReference>
<dbReference type="Gene3D" id="3.40.50.10140">
    <property type="entry name" value="Toll/interleukin-1 receptor homology (TIR) domain"/>
    <property type="match status" value="1"/>
</dbReference>
<keyword evidence="9" id="KW-1185">Reference proteome</keyword>
<evidence type="ECO:0000256" key="6">
    <source>
        <dbReference type="ARBA" id="ARBA00047304"/>
    </source>
</evidence>
<dbReference type="SUPFAM" id="SSF52200">
    <property type="entry name" value="Toll/Interleukin receptor TIR domain"/>
    <property type="match status" value="1"/>
</dbReference>
<dbReference type="Gene3D" id="3.80.10.10">
    <property type="entry name" value="Ribonuclease Inhibitor"/>
    <property type="match status" value="2"/>
</dbReference>
<dbReference type="FunFam" id="1.10.8.430:FF:000002">
    <property type="entry name" value="Disease resistance protein (TIR-NBS-LRR class)"/>
    <property type="match status" value="1"/>
</dbReference>
<dbReference type="InterPro" id="IPR044974">
    <property type="entry name" value="Disease_R_plants"/>
</dbReference>
<proteinExistence type="predicted"/>
<dbReference type="SMART" id="SM00255">
    <property type="entry name" value="TIR"/>
    <property type="match status" value="1"/>
</dbReference>
<dbReference type="InterPro" id="IPR032675">
    <property type="entry name" value="LRR_dom_sf"/>
</dbReference>
<dbReference type="InterPro" id="IPR002182">
    <property type="entry name" value="NB-ARC"/>
</dbReference>
<sequence length="1117" mass="128807">MALVAASSSSSAESLPKKYDVFISFRGEDTRSNFTSHLYDAFCRKHIRTYIDYQLAKGDDISPSLLQAIEDSYISVVVFSENYASSRWCLDELIHILHCKRVKGQIVVPVFYKVEPCHVRNQTGVYRQEFERYERDLKVDQHKMQMWKQALHEAANLAGYDSQTFRDESEMIQKIVKDILQKLIYKYPPAESKGLVGIDDNCAEIESLLRRAKTIGIWGMGGIGKSTIAQTIFSKYSSHYQGSCFLENVTEKSRNGLAKLRDKFLSRVLKEDLCMDTSTTFLESRLSRMEVFVVLDDVSTVEQLEYLVGEPHCFGRGSKILITTRNRHVLISKGVDEIYKVKELDLDHSFKLFNLNAFNIDRPIMGYKELTERVVVYAKGVPLALKVLGSYLRGKSEVEWESALRKLEKSPHEDIQKVLRLSYDGLNHEEKRIFLDIACFFKGELTESVINLLDSFGFHGAIGIRILHDRALIDVDDGWHIKMHDLIQEMGLQIVREESINEPGRRSRLWDSAEIYDVLDNNVGSRKVEGIQLDVSEIRDIYLEADVFKKMPNLRYIKFHSRFNLGSSHVHLPKGLKFLPNKVRYLEWYRFPLKSLPSTFCAEKLVKLYMPKSHLQKLWNGVQDLVSLQEIDLSGSTQLQELPDLSKCLNLKVVHLMHCESLCDVHSSVLSLHSLVKLNLYGCMKLKSLKSEIHLKSLQNIDVDRCYNLKEFSLSSDELRLLKLDQIAIEILHSSVGRSINLEELNLCGFRLMGLPNQLSCLTSLTILRLSNCEFIDDLKLHVFFNGMLSLREVVLDGCCNIIELPNNTKHLLGLERLMLLNCRRLFSLPDLPPSISELFVVENKLLEIVPTWRPLSDDSKYFSFANCVQLNEQSLHNIMEAASYVTYYRSHENTIDRNDYFSIISPGSKVPKWFKYKEAQSSVVVELFKISDLADFVFCIVIGFKSKFGGKFRFECKCDLEDFKVDFSHHMNILDTTYDHVYIWNVAYRDVWMMHEFRIRNQQLFTNIKLCFKFTVIYLEGPCLDSSKAMIKGCGVLPVYASECEKFVEQMEMERKKKKVADICVEDLLPPTKKLKNSGVYQLTPQGSKKSCDNCICHPLQLKFMSKMKEKDPLQL</sequence>
<dbReference type="Pfam" id="PF07725">
    <property type="entry name" value="LRR_3"/>
    <property type="match status" value="1"/>
</dbReference>
<reference evidence="8" key="1">
    <citation type="submission" date="2023-10" db="EMBL/GenBank/DDBJ databases">
        <title>Chromosome-level genome of the transformable northern wattle, Acacia crassicarpa.</title>
        <authorList>
            <person name="Massaro I."/>
            <person name="Sinha N.R."/>
            <person name="Poethig S."/>
            <person name="Leichty A.R."/>
        </authorList>
    </citation>
    <scope>NUCLEOTIDE SEQUENCE</scope>
    <source>
        <strain evidence="8">Acra3RX</strain>
        <tissue evidence="8">Leaf</tissue>
    </source>
</reference>
<gene>
    <name evidence="8" type="ORF">QN277_022301</name>
</gene>
<evidence type="ECO:0000256" key="4">
    <source>
        <dbReference type="ARBA" id="ARBA00022801"/>
    </source>
</evidence>
<evidence type="ECO:0000256" key="3">
    <source>
        <dbReference type="ARBA" id="ARBA00022737"/>
    </source>
</evidence>
<feature type="domain" description="TIR" evidence="7">
    <location>
        <begin position="17"/>
        <end position="183"/>
    </location>
</feature>
<organism evidence="8 9">
    <name type="scientific">Acacia crassicarpa</name>
    <name type="common">northern wattle</name>
    <dbReference type="NCBI Taxonomy" id="499986"/>
    <lineage>
        <taxon>Eukaryota</taxon>
        <taxon>Viridiplantae</taxon>
        <taxon>Streptophyta</taxon>
        <taxon>Embryophyta</taxon>
        <taxon>Tracheophyta</taxon>
        <taxon>Spermatophyta</taxon>
        <taxon>Magnoliopsida</taxon>
        <taxon>eudicotyledons</taxon>
        <taxon>Gunneridae</taxon>
        <taxon>Pentapetalae</taxon>
        <taxon>rosids</taxon>
        <taxon>fabids</taxon>
        <taxon>Fabales</taxon>
        <taxon>Fabaceae</taxon>
        <taxon>Caesalpinioideae</taxon>
        <taxon>mimosoid clade</taxon>
        <taxon>Acacieae</taxon>
        <taxon>Acacia</taxon>
    </lineage>
</organism>
<evidence type="ECO:0000259" key="7">
    <source>
        <dbReference type="PROSITE" id="PS50104"/>
    </source>
</evidence>
<dbReference type="SUPFAM" id="SSF52540">
    <property type="entry name" value="P-loop containing nucleoside triphosphate hydrolases"/>
    <property type="match status" value="1"/>
</dbReference>
<dbReference type="PANTHER" id="PTHR11017">
    <property type="entry name" value="LEUCINE-RICH REPEAT-CONTAINING PROTEIN"/>
    <property type="match status" value="1"/>
</dbReference>
<dbReference type="GO" id="GO:0061809">
    <property type="term" value="F:NAD+ nucleosidase activity, cyclic ADP-ribose generating"/>
    <property type="evidence" value="ECO:0007669"/>
    <property type="project" value="UniProtKB-EC"/>
</dbReference>
<dbReference type="PANTHER" id="PTHR11017:SF479">
    <property type="entry name" value="DISEASE RESISTANCE PROTEIN (TIR-NBS-LRR CLASS) FAMILY"/>
    <property type="match status" value="1"/>
</dbReference>
<dbReference type="InterPro" id="IPR027417">
    <property type="entry name" value="P-loop_NTPase"/>
</dbReference>
<comment type="catalytic activity">
    <reaction evidence="6">
        <text>NAD(+) + H2O = ADP-D-ribose + nicotinamide + H(+)</text>
        <dbReference type="Rhea" id="RHEA:16301"/>
        <dbReference type="ChEBI" id="CHEBI:15377"/>
        <dbReference type="ChEBI" id="CHEBI:15378"/>
        <dbReference type="ChEBI" id="CHEBI:17154"/>
        <dbReference type="ChEBI" id="CHEBI:57540"/>
        <dbReference type="ChEBI" id="CHEBI:57967"/>
        <dbReference type="EC" id="3.2.2.6"/>
    </reaction>
    <physiologicalReaction direction="left-to-right" evidence="6">
        <dbReference type="Rhea" id="RHEA:16302"/>
    </physiologicalReaction>
</comment>